<keyword evidence="2" id="KW-0813">Transport</keyword>
<evidence type="ECO:0000256" key="2">
    <source>
        <dbReference type="ARBA" id="ARBA00022448"/>
    </source>
</evidence>
<organism evidence="7 8">
    <name type="scientific">Gnathostoma spinigerum</name>
    <dbReference type="NCBI Taxonomy" id="75299"/>
    <lineage>
        <taxon>Eukaryota</taxon>
        <taxon>Metazoa</taxon>
        <taxon>Ecdysozoa</taxon>
        <taxon>Nematoda</taxon>
        <taxon>Chromadorea</taxon>
        <taxon>Rhabditida</taxon>
        <taxon>Spirurina</taxon>
        <taxon>Gnathostomatomorpha</taxon>
        <taxon>Gnathostomatoidea</taxon>
        <taxon>Gnathostomatidae</taxon>
        <taxon>Gnathostoma</taxon>
    </lineage>
</organism>
<dbReference type="AlphaFoldDB" id="A0ABD6F3G3"/>
<feature type="compositionally biased region" description="Polar residues" evidence="6">
    <location>
        <begin position="10"/>
        <end position="21"/>
    </location>
</feature>
<feature type="region of interest" description="Disordered" evidence="6">
    <location>
        <begin position="98"/>
        <end position="133"/>
    </location>
</feature>
<dbReference type="InterPro" id="IPR050930">
    <property type="entry name" value="MFS_Vesicular_Transporter"/>
</dbReference>
<evidence type="ECO:0000256" key="4">
    <source>
        <dbReference type="ARBA" id="ARBA00022989"/>
    </source>
</evidence>
<dbReference type="InterPro" id="IPR036259">
    <property type="entry name" value="MFS_trans_sf"/>
</dbReference>
<evidence type="ECO:0000256" key="3">
    <source>
        <dbReference type="ARBA" id="ARBA00022692"/>
    </source>
</evidence>
<dbReference type="Gene3D" id="1.20.1250.20">
    <property type="entry name" value="MFS general substrate transporter like domains"/>
    <property type="match status" value="1"/>
</dbReference>
<comment type="subcellular location">
    <subcellularLocation>
        <location evidence="1">Membrane</location>
        <topology evidence="1">Multi-pass membrane protein</topology>
    </subcellularLocation>
</comment>
<evidence type="ECO:0000313" key="7">
    <source>
        <dbReference type="EMBL" id="MFH4983835.1"/>
    </source>
</evidence>
<proteinExistence type="predicted"/>
<name>A0ABD6F3G3_9BILA</name>
<feature type="compositionally biased region" description="Basic and acidic residues" evidence="6">
    <location>
        <begin position="186"/>
        <end position="200"/>
    </location>
</feature>
<comment type="caution">
    <text evidence="7">The sequence shown here is derived from an EMBL/GenBank/DDBJ whole genome shotgun (WGS) entry which is preliminary data.</text>
</comment>
<dbReference type="PANTHER" id="PTHR23506">
    <property type="entry name" value="GH10249P"/>
    <property type="match status" value="1"/>
</dbReference>
<dbReference type="SUPFAM" id="SSF103473">
    <property type="entry name" value="MFS general substrate transporter"/>
    <property type="match status" value="1"/>
</dbReference>
<feature type="region of interest" description="Disordered" evidence="6">
    <location>
        <begin position="184"/>
        <end position="221"/>
    </location>
</feature>
<feature type="compositionally biased region" description="Acidic residues" evidence="6">
    <location>
        <begin position="201"/>
        <end position="217"/>
    </location>
</feature>
<keyword evidence="4" id="KW-1133">Transmembrane helix</keyword>
<keyword evidence="5" id="KW-0472">Membrane</keyword>
<dbReference type="PANTHER" id="PTHR23506:SF26">
    <property type="entry name" value="MFS-TYPE TRANSPORTER SLC18B1"/>
    <property type="match status" value="1"/>
</dbReference>
<keyword evidence="8" id="KW-1185">Reference proteome</keyword>
<evidence type="ECO:0000256" key="6">
    <source>
        <dbReference type="SAM" id="MobiDB-lite"/>
    </source>
</evidence>
<evidence type="ECO:0000256" key="5">
    <source>
        <dbReference type="ARBA" id="ARBA00023136"/>
    </source>
</evidence>
<dbReference type="Proteomes" id="UP001608902">
    <property type="component" value="Unassembled WGS sequence"/>
</dbReference>
<evidence type="ECO:0000256" key="1">
    <source>
        <dbReference type="ARBA" id="ARBA00004141"/>
    </source>
</evidence>
<dbReference type="GO" id="GO:0016020">
    <property type="term" value="C:membrane"/>
    <property type="evidence" value="ECO:0007669"/>
    <property type="project" value="UniProtKB-SubCell"/>
</dbReference>
<feature type="compositionally biased region" description="Polar residues" evidence="6">
    <location>
        <begin position="98"/>
        <end position="107"/>
    </location>
</feature>
<reference evidence="7 8" key="1">
    <citation type="submission" date="2024-08" db="EMBL/GenBank/DDBJ databases">
        <title>Gnathostoma spinigerum genome.</title>
        <authorList>
            <person name="Gonzalez-Bertolin B."/>
            <person name="Monzon S."/>
            <person name="Zaballos A."/>
            <person name="Jimenez P."/>
            <person name="Dekumyoy P."/>
            <person name="Varona S."/>
            <person name="Cuesta I."/>
            <person name="Sumanam S."/>
            <person name="Adisakwattana P."/>
            <person name="Gasser R.B."/>
            <person name="Hernandez-Gonzalez A."/>
            <person name="Young N.D."/>
            <person name="Perteguer M.J."/>
        </authorList>
    </citation>
    <scope>NUCLEOTIDE SEQUENCE [LARGE SCALE GENOMIC DNA]</scope>
    <source>
        <strain evidence="7">AL3</strain>
        <tissue evidence="7">Liver</tissue>
    </source>
</reference>
<feature type="region of interest" description="Disordered" evidence="6">
    <location>
        <begin position="1"/>
        <end position="36"/>
    </location>
</feature>
<accession>A0ABD6F3G3</accession>
<dbReference type="EMBL" id="JBGFUD010014003">
    <property type="protein sequence ID" value="MFH4983835.1"/>
    <property type="molecule type" value="Genomic_DNA"/>
</dbReference>
<sequence>MNNDMLKPTSLIQRQNNSNAKINEDGKDQNSSLTVSSADISCETGDDLVSTEAGRSRLPTFVDSDLSVGISFPSRSIPSDDVETRSAASDGFTFSTHCSKEVSTSESGHIGSGTARRRRRQRRRRTCSEGDRLQQNQRQLFASLLLPNVLTPAPVRVQRRLSYVQPLGTSHMLDSGYGTISHRKEHIPARDVVKEEKISESEESEEQEEEFSSEESDVSSKSHPLTAKDWITICMLAMANLCSTTAFSCLAPFYPAEARIKGMDDTQTGIVFGIFELVMFLSAPVLGRNVSCCVGSCRDLPANNSH</sequence>
<evidence type="ECO:0000313" key="8">
    <source>
        <dbReference type="Proteomes" id="UP001608902"/>
    </source>
</evidence>
<gene>
    <name evidence="7" type="ORF">AB6A40_010544</name>
</gene>
<protein>
    <submittedName>
        <fullName evidence="7">Uncharacterized protein</fullName>
    </submittedName>
</protein>
<feature type="compositionally biased region" description="Basic residues" evidence="6">
    <location>
        <begin position="115"/>
        <end position="125"/>
    </location>
</feature>
<keyword evidence="3" id="KW-0812">Transmembrane</keyword>